<evidence type="ECO:0000313" key="4">
    <source>
        <dbReference type="Proteomes" id="UP000281564"/>
    </source>
</evidence>
<proteinExistence type="predicted"/>
<keyword evidence="4" id="KW-1185">Reference proteome</keyword>
<dbReference type="Pfam" id="PF26478">
    <property type="entry name" value="DUF8151"/>
    <property type="match status" value="1"/>
</dbReference>
<reference evidence="3 4" key="1">
    <citation type="submission" date="2018-06" db="EMBL/GenBank/DDBJ databases">
        <title>Halonotius sp. F13-13 a new haloarchaeeon isolated from a solar saltern from Isla Cristina, Huelva, Spain.</title>
        <authorList>
            <person name="Duran-Viseras A."/>
            <person name="Sanchez-Porro C."/>
            <person name="Ventosa A."/>
        </authorList>
    </citation>
    <scope>NUCLEOTIDE SEQUENCE [LARGE SCALE GENOMIC DNA]</scope>
    <source>
        <strain evidence="3 4">CECT 7525</strain>
    </source>
</reference>
<organism evidence="3 4">
    <name type="scientific">Halonotius pteroides</name>
    <dbReference type="NCBI Taxonomy" id="268735"/>
    <lineage>
        <taxon>Archaea</taxon>
        <taxon>Methanobacteriati</taxon>
        <taxon>Methanobacteriota</taxon>
        <taxon>Stenosarchaea group</taxon>
        <taxon>Halobacteria</taxon>
        <taxon>Halobacteriales</taxon>
        <taxon>Haloferacaceae</taxon>
        <taxon>Halonotius</taxon>
    </lineage>
</organism>
<feature type="domain" description="DUF8151" evidence="2">
    <location>
        <begin position="1"/>
        <end position="78"/>
    </location>
</feature>
<dbReference type="EMBL" id="QMDW01000012">
    <property type="protein sequence ID" value="RJX49195.1"/>
    <property type="molecule type" value="Genomic_DNA"/>
</dbReference>
<accession>A0A3A6QN20</accession>
<dbReference type="OrthoDB" id="205411at2157"/>
<comment type="caution">
    <text evidence="3">The sequence shown here is derived from an EMBL/GenBank/DDBJ whole genome shotgun (WGS) entry which is preliminary data.</text>
</comment>
<dbReference type="RefSeq" id="WP_120084948.1">
    <property type="nucleotide sequence ID" value="NZ_QMDW01000012.1"/>
</dbReference>
<name>A0A3A6QN20_9EURY</name>
<sequence length="84" mass="9124">MSSSVLEVLPEILEVALFGIGGAVLSLAGTYIEQVAVQTATDGQTALGVWVGFIGLLAFFFAYLVITDTFWPKFIALRRQLRTN</sequence>
<keyword evidence="1" id="KW-0472">Membrane</keyword>
<feature type="transmembrane region" description="Helical" evidence="1">
    <location>
        <begin position="12"/>
        <end position="32"/>
    </location>
</feature>
<dbReference type="Proteomes" id="UP000281564">
    <property type="component" value="Unassembled WGS sequence"/>
</dbReference>
<feature type="transmembrane region" description="Helical" evidence="1">
    <location>
        <begin position="47"/>
        <end position="71"/>
    </location>
</feature>
<protein>
    <recommendedName>
        <fullName evidence="2">DUF8151 domain-containing protein</fullName>
    </recommendedName>
</protein>
<evidence type="ECO:0000256" key="1">
    <source>
        <dbReference type="SAM" id="Phobius"/>
    </source>
</evidence>
<keyword evidence="1" id="KW-1133">Transmembrane helix</keyword>
<keyword evidence="1" id="KW-0812">Transmembrane</keyword>
<evidence type="ECO:0000313" key="3">
    <source>
        <dbReference type="EMBL" id="RJX49195.1"/>
    </source>
</evidence>
<evidence type="ECO:0000259" key="2">
    <source>
        <dbReference type="Pfam" id="PF26478"/>
    </source>
</evidence>
<dbReference type="AlphaFoldDB" id="A0A3A6QN20"/>
<dbReference type="InterPro" id="IPR058464">
    <property type="entry name" value="DUF8151"/>
</dbReference>
<gene>
    <name evidence="3" type="ORF">DP106_09565</name>
</gene>